<evidence type="ECO:0000313" key="3">
    <source>
        <dbReference type="Proteomes" id="UP000003226"/>
    </source>
</evidence>
<dbReference type="Proteomes" id="UP000003226">
    <property type="component" value="Unassembled WGS sequence"/>
</dbReference>
<dbReference type="InterPro" id="IPR025388">
    <property type="entry name" value="Alginate_export_dom"/>
</dbReference>
<keyword evidence="3" id="KW-1185">Reference proteome</keyword>
<accession>I4W714</accession>
<name>I4W714_9GAMM</name>
<dbReference type="Pfam" id="PF13372">
    <property type="entry name" value="Alginate_exp"/>
    <property type="match status" value="1"/>
</dbReference>
<proteinExistence type="predicted"/>
<dbReference type="EMBL" id="AJXT01000004">
    <property type="protein sequence ID" value="EIL95255.1"/>
    <property type="molecule type" value="Genomic_DNA"/>
</dbReference>
<organism evidence="2 3">
    <name type="scientific">Rhodanobacter spathiphylli B39</name>
    <dbReference type="NCBI Taxonomy" id="1163407"/>
    <lineage>
        <taxon>Bacteria</taxon>
        <taxon>Pseudomonadati</taxon>
        <taxon>Pseudomonadota</taxon>
        <taxon>Gammaproteobacteria</taxon>
        <taxon>Lysobacterales</taxon>
        <taxon>Rhodanobacteraceae</taxon>
        <taxon>Rhodanobacter</taxon>
    </lineage>
</organism>
<dbReference type="PATRIC" id="fig|1163407.3.peg.766"/>
<sequence length="141" mass="15310">MAIPAMLPAFASAAGNASMLTFHAEARYRYVATDNSRLISGNDMRQDQFRGIVGADLHLTPQLRFHGELGTGQVDRDRGAAAANLQNRISLQQLIADVRQTTGTTLLGALLGRQEFADGPRQLISISDGPNLHRSWNGVRL</sequence>
<comment type="caution">
    <text evidence="2">The sequence shown here is derived from an EMBL/GenBank/DDBJ whole genome shotgun (WGS) entry which is preliminary data.</text>
</comment>
<dbReference type="AlphaFoldDB" id="I4W714"/>
<dbReference type="STRING" id="1163407.UU7_03802"/>
<feature type="domain" description="Alginate export" evidence="1">
    <location>
        <begin position="20"/>
        <end position="141"/>
    </location>
</feature>
<evidence type="ECO:0000259" key="1">
    <source>
        <dbReference type="Pfam" id="PF13372"/>
    </source>
</evidence>
<reference evidence="2 3" key="1">
    <citation type="journal article" date="2012" name="J. Bacteriol.">
        <title>Genome sequences for six rhodanobacter strains, isolated from soils and the terrestrial subsurface, with variable denitrification capabilities.</title>
        <authorList>
            <person name="Kostka J.E."/>
            <person name="Green S.J."/>
            <person name="Rishishwar L."/>
            <person name="Prakash O."/>
            <person name="Katz L.S."/>
            <person name="Marino-Ramirez L."/>
            <person name="Jordan I.K."/>
            <person name="Munk C."/>
            <person name="Ivanova N."/>
            <person name="Mikhailova N."/>
            <person name="Watson D.B."/>
            <person name="Brown S.D."/>
            <person name="Palumbo A.V."/>
            <person name="Brooks S.C."/>
        </authorList>
    </citation>
    <scope>NUCLEOTIDE SEQUENCE [LARGE SCALE GENOMIC DNA]</scope>
    <source>
        <strain evidence="2 3">B39</strain>
    </source>
</reference>
<protein>
    <recommendedName>
        <fullName evidence="1">Alginate export domain-containing protein</fullName>
    </recommendedName>
</protein>
<evidence type="ECO:0000313" key="2">
    <source>
        <dbReference type="EMBL" id="EIL95255.1"/>
    </source>
</evidence>
<gene>
    <name evidence="2" type="ORF">UU7_03802</name>
</gene>